<dbReference type="InterPro" id="IPR004509">
    <property type="entry name" value="Competence_ComEA_HhH"/>
</dbReference>
<dbReference type="InterPro" id="IPR051675">
    <property type="entry name" value="Endo/Exo/Phosphatase_dom_1"/>
</dbReference>
<dbReference type="STRING" id="1121365.GCA_000375365_00384"/>
<dbReference type="InterPro" id="IPR019554">
    <property type="entry name" value="Soluble_ligand-bd"/>
</dbReference>
<accession>A0A2N0X8C8</accession>
<dbReference type="Pfam" id="PF12836">
    <property type="entry name" value="HHH_3"/>
    <property type="match status" value="1"/>
</dbReference>
<feature type="domain" description="Helix-hairpin-helix DNA-binding motif class 1" evidence="2">
    <location>
        <begin position="188"/>
        <end position="207"/>
    </location>
</feature>
<name>A0A2N0X8C8_9CORY</name>
<reference evidence="3 4" key="1">
    <citation type="submission" date="2017-12" db="EMBL/GenBank/DDBJ databases">
        <title>Corynebacterium mastitidis 16-1433 Genome.</title>
        <authorList>
            <person name="Gulvik C.A."/>
        </authorList>
    </citation>
    <scope>NUCLEOTIDE SEQUENCE [LARGE SCALE GENOMIC DNA]</scope>
    <source>
        <strain evidence="3 4">16-1433</strain>
    </source>
</reference>
<organism evidence="3 4">
    <name type="scientific">Corynebacterium mastitidis</name>
    <dbReference type="NCBI Taxonomy" id="161890"/>
    <lineage>
        <taxon>Bacteria</taxon>
        <taxon>Bacillati</taxon>
        <taxon>Actinomycetota</taxon>
        <taxon>Actinomycetes</taxon>
        <taxon>Mycobacteriales</taxon>
        <taxon>Corynebacteriaceae</taxon>
        <taxon>Corynebacterium</taxon>
    </lineage>
</organism>
<dbReference type="PANTHER" id="PTHR21180:SF32">
    <property type="entry name" value="ENDONUCLEASE_EXONUCLEASE_PHOSPHATASE FAMILY DOMAIN-CONTAINING PROTEIN 1"/>
    <property type="match status" value="1"/>
</dbReference>
<dbReference type="AlphaFoldDB" id="A0A2N0X8C8"/>
<dbReference type="InterPro" id="IPR010994">
    <property type="entry name" value="RuvA_2-like"/>
</dbReference>
<dbReference type="OrthoDB" id="9758724at2"/>
<feature type="transmembrane region" description="Helical" evidence="1">
    <location>
        <begin position="36"/>
        <end position="53"/>
    </location>
</feature>
<comment type="caution">
    <text evidence="3">The sequence shown here is derived from an EMBL/GenBank/DDBJ whole genome shotgun (WGS) entry which is preliminary data.</text>
</comment>
<evidence type="ECO:0000313" key="3">
    <source>
        <dbReference type="EMBL" id="PKF68962.1"/>
    </source>
</evidence>
<gene>
    <name evidence="3" type="ORF">CXB45_04445</name>
</gene>
<evidence type="ECO:0000259" key="2">
    <source>
        <dbReference type="SMART" id="SM00278"/>
    </source>
</evidence>
<keyword evidence="1" id="KW-1133">Transmembrane helix</keyword>
<feature type="domain" description="Helix-hairpin-helix DNA-binding motif class 1" evidence="2">
    <location>
        <begin position="218"/>
        <end position="237"/>
    </location>
</feature>
<evidence type="ECO:0000256" key="1">
    <source>
        <dbReference type="SAM" id="Phobius"/>
    </source>
</evidence>
<dbReference type="InterPro" id="IPR003583">
    <property type="entry name" value="Hlx-hairpin-Hlx_DNA-bd_motif"/>
</dbReference>
<dbReference type="PANTHER" id="PTHR21180">
    <property type="entry name" value="ENDONUCLEASE/EXONUCLEASE/PHOSPHATASE FAMILY DOMAIN-CONTAINING PROTEIN 1"/>
    <property type="match status" value="1"/>
</dbReference>
<dbReference type="GO" id="GO:0003677">
    <property type="term" value="F:DNA binding"/>
    <property type="evidence" value="ECO:0007669"/>
    <property type="project" value="InterPro"/>
</dbReference>
<dbReference type="GO" id="GO:0015628">
    <property type="term" value="P:protein secretion by the type II secretion system"/>
    <property type="evidence" value="ECO:0007669"/>
    <property type="project" value="TreeGrafter"/>
</dbReference>
<dbReference type="SMART" id="SM00278">
    <property type="entry name" value="HhH1"/>
    <property type="match status" value="2"/>
</dbReference>
<proteinExistence type="predicted"/>
<dbReference type="RefSeq" id="WP_101173381.1">
    <property type="nucleotide sequence ID" value="NZ_JAKRKB010000005.1"/>
</dbReference>
<dbReference type="Gene3D" id="1.10.150.280">
    <property type="entry name" value="AF1531-like domain"/>
    <property type="match status" value="1"/>
</dbReference>
<sequence length="240" mass="24970">MQVHERLKDLLRPTGEEDLMRVRYPRPRWQITPRQGAACAAMLLAAVALWWVWPRPSVEPTAVSAADLVTAVPAPLAEETTTSEPPGEREIVVSVVGRVERPGLIRLPPGSRVADALDAAVPQGDANTLALNLARLLSDGEQIHVPGPDEDVAQAPGAAGAPAPGGGVAGMGGAGGAGKVSLNSASAQELMELDGVGEVTARAIVDYREAHGGFSEVDQLQEVRGIGPAKFAALKDRVVP</sequence>
<dbReference type="GO" id="GO:0006281">
    <property type="term" value="P:DNA repair"/>
    <property type="evidence" value="ECO:0007669"/>
    <property type="project" value="InterPro"/>
</dbReference>
<keyword evidence="1" id="KW-0472">Membrane</keyword>
<dbReference type="Pfam" id="PF10531">
    <property type="entry name" value="SLBB"/>
    <property type="match status" value="1"/>
</dbReference>
<dbReference type="EMBL" id="PJAF01000009">
    <property type="protein sequence ID" value="PKF68962.1"/>
    <property type="molecule type" value="Genomic_DNA"/>
</dbReference>
<keyword evidence="1" id="KW-0812">Transmembrane</keyword>
<protein>
    <submittedName>
        <fullName evidence="3">Competence protein ComEA</fullName>
    </submittedName>
</protein>
<dbReference type="NCBIfam" id="TIGR00426">
    <property type="entry name" value="competence protein ComEA helix-hairpin-helix repeat region"/>
    <property type="match status" value="1"/>
</dbReference>
<evidence type="ECO:0000313" key="4">
    <source>
        <dbReference type="Proteomes" id="UP000233249"/>
    </source>
</evidence>
<dbReference type="SUPFAM" id="SSF47781">
    <property type="entry name" value="RuvA domain 2-like"/>
    <property type="match status" value="1"/>
</dbReference>
<dbReference type="Proteomes" id="UP000233249">
    <property type="component" value="Unassembled WGS sequence"/>
</dbReference>
<dbReference type="GO" id="GO:0015627">
    <property type="term" value="C:type II protein secretion system complex"/>
    <property type="evidence" value="ECO:0007669"/>
    <property type="project" value="TreeGrafter"/>
</dbReference>